<dbReference type="SUPFAM" id="SSF90123">
    <property type="entry name" value="ABC transporter transmembrane region"/>
    <property type="match status" value="2"/>
</dbReference>
<dbReference type="PROSITE" id="PS50893">
    <property type="entry name" value="ABC_TRANSPORTER_2"/>
    <property type="match status" value="2"/>
</dbReference>
<dbReference type="InterPro" id="IPR011527">
    <property type="entry name" value="ABC1_TM_dom"/>
</dbReference>
<sequence length="1185" mass="130811">MLYDDNKKLFILSFCTQFVNAVAQSTLPLTLKFLIDTLSDSSPSSFDLYFSPILMSLVLLFQALSLHHTVHLTTAISLRTTRFLLSLLHNSALRGGGNDVGKLTQLVGSDLEMVRIALIDVHLVWSCPFQIVIVMSLLWWLVGWKGGIGALVIAAFVPIVERVVKAMIAVRKVRVEQQEERTKWGVEYFTNVGAFKFNGWEEMFRRVIGGLRDVEERLVKKELLVWGISLFFTVLTPVFSAAVVILAIMANSRMSAGTVFTVISLERVVKYTRDQLSCPDPQPPSSDCILECEKASWTVGVGTVSPPTSATNPELSEILPEEAAEESSSFSLTNVSLTISRNQVYGIFGHVGSGKSTLLRAFLNLIPPENPASFRATGSKSYAVQNGFVLNASVRDNIIFGAPYDSELYEEVVAVCRLEQDFETFANKDLTEVGERGVTLSGGQRARVSVARALYSKADLICLDDPMSALDAETGKFVFDGIRSSASSFLKNSAVVISTNATYLMQSFDKFVILEKGEMKFAGNYSDYSSSGAQIDVPLPESEDSVAVQESFPKPPTSKPSASASAEANETGRLVHDEVVDQGVVKLSTFVQWFSFAGGWPFVLLQILFLTIDRFFYVCTEYWLAQWSEAYDTGVSVLGWSMPSQLDNQSPWMVVYGVLLGISTVAVLIRTEWAILGGCKASSRIFRKMLVGVTSARMSFFESNPVGRLISRFTYDTENLDIKLAQQMSVVMIASSWFIASTTVMITIMPLMLCVLAPVAIVYYKLQLYYRRTSVDLQRQDNTTRAPVSSRIAELVEGLETIKASEKEESFRGKFASNVDDNTRAIYAFTTSQRWIGLRIDLCGTIVTTTAAFLVVLTRNWLGVSAGLSALLVNWTLNFSITLQFLVEAVVNAEAAITSVERCLQLTKLKPEGAEVCEGDDALESTWPSEGKLEFRDVAARYRDGLPLAARGMSFVASPRSRVGVVGRTGAGKSTITSILFRLIECAEGQVLLDGVDLGKLGLKEVRGRENCMSIIPQDPVMFSGSLRRSIDVFDRYTDLEIKEALEKCRMGHLDLDGAVVESGKNFSCGERQLLCLARALLTKPRVLVLDEATASVDTETDGMIQTMLRETFVESTIICVAHRLETIMDFDKVIVVDDGRIVEEDEPAELLKREGGYFRNLVNKTGEDNALRLKKLAEGRVDVK</sequence>
<evidence type="ECO:0000256" key="9">
    <source>
        <dbReference type="ARBA" id="ARBA00023136"/>
    </source>
</evidence>
<feature type="transmembrane region" description="Helical" evidence="11">
    <location>
        <begin position="148"/>
        <end position="164"/>
    </location>
</feature>
<comment type="similarity">
    <text evidence="2">Belongs to the ABC transporter superfamily. ABCC family. Conjugate transporter (TC 3.A.1.208) subfamily.</text>
</comment>
<dbReference type="Gene3D" id="1.20.1560.10">
    <property type="entry name" value="ABC transporter type 1, transmembrane domain"/>
    <property type="match status" value="2"/>
</dbReference>
<dbReference type="FunFam" id="1.20.1560.10:FF:000013">
    <property type="entry name" value="ABC transporter C family member 2"/>
    <property type="match status" value="1"/>
</dbReference>
<dbReference type="FunFam" id="3.40.50.300:FF:000838">
    <property type="entry name" value="ABC multidrug transporter (Eurofung)"/>
    <property type="match status" value="1"/>
</dbReference>
<feature type="domain" description="ABC transporter" evidence="12">
    <location>
        <begin position="313"/>
        <end position="541"/>
    </location>
</feature>
<evidence type="ECO:0000256" key="8">
    <source>
        <dbReference type="ARBA" id="ARBA00022989"/>
    </source>
</evidence>
<keyword evidence="4 11" id="KW-0812">Transmembrane</keyword>
<evidence type="ECO:0000256" key="1">
    <source>
        <dbReference type="ARBA" id="ARBA00004141"/>
    </source>
</evidence>
<keyword evidence="15" id="KW-1185">Reference proteome</keyword>
<proteinExistence type="inferred from homology"/>
<feature type="domain" description="ABC transmembrane type-1" evidence="13">
    <location>
        <begin position="11"/>
        <end position="265"/>
    </location>
</feature>
<keyword evidence="7" id="KW-0067">ATP-binding</keyword>
<dbReference type="Pfam" id="PF00005">
    <property type="entry name" value="ABC_tran"/>
    <property type="match status" value="2"/>
</dbReference>
<feature type="transmembrane region" description="Helical" evidence="11">
    <location>
        <begin position="223"/>
        <end position="250"/>
    </location>
</feature>
<dbReference type="InterPro" id="IPR003439">
    <property type="entry name" value="ABC_transporter-like_ATP-bd"/>
</dbReference>
<comment type="caution">
    <text evidence="14">The sequence shown here is derived from an EMBL/GenBank/DDBJ whole genome shotgun (WGS) entry which is preliminary data.</text>
</comment>
<dbReference type="GO" id="GO:0005524">
    <property type="term" value="F:ATP binding"/>
    <property type="evidence" value="ECO:0007669"/>
    <property type="project" value="UniProtKB-KW"/>
</dbReference>
<dbReference type="InterPro" id="IPR017871">
    <property type="entry name" value="ABC_transporter-like_CS"/>
</dbReference>
<dbReference type="Pfam" id="PF00664">
    <property type="entry name" value="ABC_membrane"/>
    <property type="match status" value="2"/>
</dbReference>
<evidence type="ECO:0000259" key="12">
    <source>
        <dbReference type="PROSITE" id="PS50893"/>
    </source>
</evidence>
<evidence type="ECO:0000256" key="10">
    <source>
        <dbReference type="SAM" id="MobiDB-lite"/>
    </source>
</evidence>
<dbReference type="AlphaFoldDB" id="A0A9W7L2Q9"/>
<evidence type="ECO:0000259" key="13">
    <source>
        <dbReference type="PROSITE" id="PS50929"/>
    </source>
</evidence>
<dbReference type="CDD" id="cd03244">
    <property type="entry name" value="ABCC_MRP_domain2"/>
    <property type="match status" value="1"/>
</dbReference>
<protein>
    <submittedName>
        <fullName evidence="14">Uncharacterized protein</fullName>
    </submittedName>
</protein>
<keyword evidence="3" id="KW-0813">Transport</keyword>
<dbReference type="InterPro" id="IPR036640">
    <property type="entry name" value="ABC1_TM_sf"/>
</dbReference>
<dbReference type="SUPFAM" id="SSF52540">
    <property type="entry name" value="P-loop containing nucleoside triphosphate hydrolases"/>
    <property type="match status" value="2"/>
</dbReference>
<feature type="region of interest" description="Disordered" evidence="10">
    <location>
        <begin position="546"/>
        <end position="567"/>
    </location>
</feature>
<comment type="subcellular location">
    <subcellularLocation>
        <location evidence="1">Membrane</location>
        <topology evidence="1">Multi-pass membrane protein</topology>
    </subcellularLocation>
</comment>
<dbReference type="Gene3D" id="3.40.50.300">
    <property type="entry name" value="P-loop containing nucleotide triphosphate hydrolases"/>
    <property type="match status" value="2"/>
</dbReference>
<reference evidence="15" key="1">
    <citation type="journal article" date="2023" name="Commun. Biol.">
        <title>Genome analysis of Parmales, the sister group of diatoms, reveals the evolutionary specialization of diatoms from phago-mixotrophs to photoautotrophs.</title>
        <authorList>
            <person name="Ban H."/>
            <person name="Sato S."/>
            <person name="Yoshikawa S."/>
            <person name="Yamada K."/>
            <person name="Nakamura Y."/>
            <person name="Ichinomiya M."/>
            <person name="Sato N."/>
            <person name="Blanc-Mathieu R."/>
            <person name="Endo H."/>
            <person name="Kuwata A."/>
            <person name="Ogata H."/>
        </authorList>
    </citation>
    <scope>NUCLEOTIDE SEQUENCE [LARGE SCALE GENOMIC DNA]</scope>
</reference>
<dbReference type="PROSITE" id="PS00211">
    <property type="entry name" value="ABC_TRANSPORTER_1"/>
    <property type="match status" value="1"/>
</dbReference>
<evidence type="ECO:0000313" key="14">
    <source>
        <dbReference type="EMBL" id="GMI22089.1"/>
    </source>
</evidence>
<dbReference type="GO" id="GO:0016887">
    <property type="term" value="F:ATP hydrolysis activity"/>
    <property type="evidence" value="ECO:0007669"/>
    <property type="project" value="InterPro"/>
</dbReference>
<dbReference type="InterPro" id="IPR050173">
    <property type="entry name" value="ABC_transporter_C-like"/>
</dbReference>
<dbReference type="PROSITE" id="PS50929">
    <property type="entry name" value="ABC_TM1F"/>
    <property type="match status" value="2"/>
</dbReference>
<organism evidence="14 15">
    <name type="scientific">Triparma columacea</name>
    <dbReference type="NCBI Taxonomy" id="722753"/>
    <lineage>
        <taxon>Eukaryota</taxon>
        <taxon>Sar</taxon>
        <taxon>Stramenopiles</taxon>
        <taxon>Ochrophyta</taxon>
        <taxon>Bolidophyceae</taxon>
        <taxon>Parmales</taxon>
        <taxon>Triparmaceae</taxon>
        <taxon>Triparma</taxon>
    </lineage>
</organism>
<dbReference type="GO" id="GO:0016020">
    <property type="term" value="C:membrane"/>
    <property type="evidence" value="ECO:0007669"/>
    <property type="project" value="UniProtKB-SubCell"/>
</dbReference>
<feature type="domain" description="ABC transporter" evidence="12">
    <location>
        <begin position="933"/>
        <end position="1164"/>
    </location>
</feature>
<feature type="domain" description="ABC transmembrane type-1" evidence="13">
    <location>
        <begin position="622"/>
        <end position="895"/>
    </location>
</feature>
<keyword evidence="5" id="KW-0677">Repeat</keyword>
<dbReference type="InterPro" id="IPR044726">
    <property type="entry name" value="ABCC_6TM_D2"/>
</dbReference>
<dbReference type="PANTHER" id="PTHR24223">
    <property type="entry name" value="ATP-BINDING CASSETTE SUB-FAMILY C"/>
    <property type="match status" value="1"/>
</dbReference>
<feature type="transmembrane region" description="Helical" evidence="11">
    <location>
        <begin position="48"/>
        <end position="66"/>
    </location>
</feature>
<evidence type="ECO:0000256" key="7">
    <source>
        <dbReference type="ARBA" id="ARBA00022840"/>
    </source>
</evidence>
<feature type="transmembrane region" description="Helical" evidence="11">
    <location>
        <begin position="737"/>
        <end position="764"/>
    </location>
</feature>
<gene>
    <name evidence="14" type="ORF">TrCOL_g10610</name>
</gene>
<dbReference type="InterPro" id="IPR003593">
    <property type="entry name" value="AAA+_ATPase"/>
</dbReference>
<evidence type="ECO:0000256" key="5">
    <source>
        <dbReference type="ARBA" id="ARBA00022737"/>
    </source>
</evidence>
<feature type="transmembrane region" description="Helical" evidence="11">
    <location>
        <begin position="123"/>
        <end position="142"/>
    </location>
</feature>
<dbReference type="EMBL" id="BRYA01000541">
    <property type="protein sequence ID" value="GMI22089.1"/>
    <property type="molecule type" value="Genomic_DNA"/>
</dbReference>
<keyword evidence="6" id="KW-0547">Nucleotide-binding</keyword>
<evidence type="ECO:0000256" key="11">
    <source>
        <dbReference type="SAM" id="Phobius"/>
    </source>
</evidence>
<dbReference type="PANTHER" id="PTHR24223:SF456">
    <property type="entry name" value="MULTIDRUG RESISTANCE-ASSOCIATED PROTEIN LETHAL(2)03659"/>
    <property type="match status" value="1"/>
</dbReference>
<accession>A0A9W7L2Q9</accession>
<evidence type="ECO:0000313" key="15">
    <source>
        <dbReference type="Proteomes" id="UP001165065"/>
    </source>
</evidence>
<evidence type="ECO:0000256" key="3">
    <source>
        <dbReference type="ARBA" id="ARBA00022448"/>
    </source>
</evidence>
<evidence type="ECO:0000256" key="6">
    <source>
        <dbReference type="ARBA" id="ARBA00022741"/>
    </source>
</evidence>
<keyword evidence="9 11" id="KW-0472">Membrane</keyword>
<evidence type="ECO:0000256" key="2">
    <source>
        <dbReference type="ARBA" id="ARBA00009726"/>
    </source>
</evidence>
<feature type="transmembrane region" description="Helical" evidence="11">
    <location>
        <begin position="590"/>
        <end position="610"/>
    </location>
</feature>
<dbReference type="GO" id="GO:0140359">
    <property type="term" value="F:ABC-type transporter activity"/>
    <property type="evidence" value="ECO:0007669"/>
    <property type="project" value="InterPro"/>
</dbReference>
<evidence type="ECO:0000256" key="4">
    <source>
        <dbReference type="ARBA" id="ARBA00022692"/>
    </source>
</evidence>
<dbReference type="SMART" id="SM00382">
    <property type="entry name" value="AAA"/>
    <property type="match status" value="2"/>
</dbReference>
<keyword evidence="8 11" id="KW-1133">Transmembrane helix</keyword>
<feature type="transmembrane region" description="Helical" evidence="11">
    <location>
        <begin position="654"/>
        <end position="679"/>
    </location>
</feature>
<dbReference type="InterPro" id="IPR027417">
    <property type="entry name" value="P-loop_NTPase"/>
</dbReference>
<name>A0A9W7L2Q9_9STRA</name>
<dbReference type="Proteomes" id="UP001165065">
    <property type="component" value="Unassembled WGS sequence"/>
</dbReference>
<dbReference type="OrthoDB" id="6500128at2759"/>
<dbReference type="CDD" id="cd18580">
    <property type="entry name" value="ABC_6TM_ABCC_D2"/>
    <property type="match status" value="1"/>
</dbReference>